<feature type="binding site" evidence="8">
    <location>
        <position position="163"/>
    </location>
    <ligand>
        <name>ATP</name>
        <dbReference type="ChEBI" id="CHEBI:30616"/>
    </ligand>
</feature>
<keyword evidence="10" id="KW-1185">Reference proteome</keyword>
<comment type="catalytic activity">
    <reaction evidence="8">
        <text>L-tyrosyl-[protein] + ATP = O-(5'-adenylyl)-L-tyrosyl-[protein] + diphosphate</text>
        <dbReference type="Rhea" id="RHEA:54288"/>
        <dbReference type="Rhea" id="RHEA-COMP:10136"/>
        <dbReference type="Rhea" id="RHEA-COMP:13846"/>
        <dbReference type="ChEBI" id="CHEBI:30616"/>
        <dbReference type="ChEBI" id="CHEBI:33019"/>
        <dbReference type="ChEBI" id="CHEBI:46858"/>
        <dbReference type="ChEBI" id="CHEBI:83624"/>
        <dbReference type="EC" id="2.7.7.108"/>
    </reaction>
</comment>
<evidence type="ECO:0000256" key="3">
    <source>
        <dbReference type="ARBA" id="ARBA00022695"/>
    </source>
</evidence>
<keyword evidence="8" id="KW-0464">Manganese</keyword>
<feature type="binding site" evidence="8">
    <location>
        <position position="247"/>
    </location>
    <ligand>
        <name>ATP</name>
        <dbReference type="ChEBI" id="CHEBI:30616"/>
    </ligand>
</feature>
<feature type="binding site" evidence="8">
    <location>
        <position position="247"/>
    </location>
    <ligand>
        <name>Mg(2+)</name>
        <dbReference type="ChEBI" id="CHEBI:18420"/>
    </ligand>
</feature>
<gene>
    <name evidence="8" type="primary">ydiU</name>
    <name evidence="8" type="synonym">selO</name>
    <name evidence="9" type="ORF">QI30_09225</name>
</gene>
<feature type="binding site" evidence="8">
    <location>
        <position position="170"/>
    </location>
    <ligand>
        <name>ATP</name>
        <dbReference type="ChEBI" id="CHEBI:30616"/>
    </ligand>
</feature>
<dbReference type="EC" id="2.7.7.108" evidence="8"/>
<keyword evidence="3 8" id="KW-0548">Nucleotidyltransferase</keyword>
<dbReference type="NCBIfam" id="NF000658">
    <property type="entry name" value="PRK00029.1"/>
    <property type="match status" value="1"/>
</dbReference>
<protein>
    <recommendedName>
        <fullName evidence="8">Protein nucleotidyltransferase YdiU</fullName>
        <ecNumber evidence="8">2.7.7.-</ecNumber>
    </recommendedName>
    <alternativeName>
        <fullName evidence="8">Protein adenylyltransferase YdiU</fullName>
        <ecNumber evidence="8">2.7.7.108</ecNumber>
    </alternativeName>
    <alternativeName>
        <fullName evidence="8">Protein uridylyltransferase YdiU</fullName>
        <ecNumber evidence="8">2.7.7.-</ecNumber>
    </alternativeName>
</protein>
<feature type="binding site" evidence="8">
    <location>
        <position position="81"/>
    </location>
    <ligand>
        <name>ATP</name>
        <dbReference type="ChEBI" id="CHEBI:30616"/>
    </ligand>
</feature>
<dbReference type="OrthoDB" id="9773505at2"/>
<dbReference type="EMBL" id="JTFC01000031">
    <property type="protein sequence ID" value="RUS55128.1"/>
    <property type="molecule type" value="Genomic_DNA"/>
</dbReference>
<comment type="function">
    <text evidence="8">Nucleotidyltransferase involved in the post-translational modification of proteins. It can catalyze the addition of adenosine monophosphate (AMP) or uridine monophosphate (UMP) to a protein, resulting in modifications known as AMPylation and UMPylation.</text>
</comment>
<keyword evidence="4 8" id="KW-0479">Metal-binding</keyword>
<dbReference type="InterPro" id="IPR003846">
    <property type="entry name" value="SelO"/>
</dbReference>
<dbReference type="RefSeq" id="WP_126990627.1">
    <property type="nucleotide sequence ID" value="NZ_JTFC01000031.1"/>
</dbReference>
<accession>A0A433RSK7</accession>
<feature type="binding site" evidence="8">
    <location>
        <position position="80"/>
    </location>
    <ligand>
        <name>ATP</name>
        <dbReference type="ChEBI" id="CHEBI:30616"/>
    </ligand>
</feature>
<feature type="binding site" evidence="8">
    <location>
        <position position="112"/>
    </location>
    <ligand>
        <name>ATP</name>
        <dbReference type="ChEBI" id="CHEBI:30616"/>
    </ligand>
</feature>
<evidence type="ECO:0000256" key="1">
    <source>
        <dbReference type="ARBA" id="ARBA00009747"/>
    </source>
</evidence>
<dbReference type="PANTHER" id="PTHR32057:SF14">
    <property type="entry name" value="PROTEIN ADENYLYLTRANSFERASE SELO, MITOCHONDRIAL"/>
    <property type="match status" value="1"/>
</dbReference>
<comment type="catalytic activity">
    <reaction evidence="8">
        <text>L-seryl-[protein] + ATP = 3-O-(5'-adenylyl)-L-seryl-[protein] + diphosphate</text>
        <dbReference type="Rhea" id="RHEA:58120"/>
        <dbReference type="Rhea" id="RHEA-COMP:9863"/>
        <dbReference type="Rhea" id="RHEA-COMP:15073"/>
        <dbReference type="ChEBI" id="CHEBI:29999"/>
        <dbReference type="ChEBI" id="CHEBI:30616"/>
        <dbReference type="ChEBI" id="CHEBI:33019"/>
        <dbReference type="ChEBI" id="CHEBI:142516"/>
        <dbReference type="EC" id="2.7.7.108"/>
    </reaction>
</comment>
<comment type="cofactor">
    <cofactor evidence="8">
        <name>Mg(2+)</name>
        <dbReference type="ChEBI" id="CHEBI:18420"/>
    </cofactor>
    <cofactor evidence="8">
        <name>Mn(2+)</name>
        <dbReference type="ChEBI" id="CHEBI:29035"/>
    </cofactor>
</comment>
<dbReference type="GO" id="GO:0030145">
    <property type="term" value="F:manganese ion binding"/>
    <property type="evidence" value="ECO:0007669"/>
    <property type="project" value="UniProtKB-UniRule"/>
</dbReference>
<evidence type="ECO:0000256" key="4">
    <source>
        <dbReference type="ARBA" id="ARBA00022723"/>
    </source>
</evidence>
<dbReference type="GO" id="GO:0070733">
    <property type="term" value="F:AMPylase activity"/>
    <property type="evidence" value="ECO:0007669"/>
    <property type="project" value="UniProtKB-EC"/>
</dbReference>
<organism evidence="9 10">
    <name type="scientific">Candidatus Kurthia intestinigallinarum</name>
    <dbReference type="NCBI Taxonomy" id="1562256"/>
    <lineage>
        <taxon>Bacteria</taxon>
        <taxon>Bacillati</taxon>
        <taxon>Bacillota</taxon>
        <taxon>Bacilli</taxon>
        <taxon>Bacillales</taxon>
        <taxon>Caryophanaceae</taxon>
        <taxon>Kurthia</taxon>
    </lineage>
</organism>
<comment type="similarity">
    <text evidence="1 8">Belongs to the SELO family.</text>
</comment>
<evidence type="ECO:0000256" key="2">
    <source>
        <dbReference type="ARBA" id="ARBA00022679"/>
    </source>
</evidence>
<evidence type="ECO:0000256" key="5">
    <source>
        <dbReference type="ARBA" id="ARBA00022741"/>
    </source>
</evidence>
<dbReference type="PANTHER" id="PTHR32057">
    <property type="entry name" value="PROTEIN ADENYLYLTRANSFERASE SELO, MITOCHONDRIAL"/>
    <property type="match status" value="1"/>
</dbReference>
<feature type="active site" description="Proton acceptor" evidence="8">
    <location>
        <position position="237"/>
    </location>
</feature>
<comment type="catalytic activity">
    <reaction evidence="8">
        <text>L-histidyl-[protein] + UTP = N(tele)-(5'-uridylyl)-L-histidyl-[protein] + diphosphate</text>
        <dbReference type="Rhea" id="RHEA:83891"/>
        <dbReference type="Rhea" id="RHEA-COMP:9745"/>
        <dbReference type="Rhea" id="RHEA-COMP:20239"/>
        <dbReference type="ChEBI" id="CHEBI:29979"/>
        <dbReference type="ChEBI" id="CHEBI:33019"/>
        <dbReference type="ChEBI" id="CHEBI:46398"/>
        <dbReference type="ChEBI" id="CHEBI:233474"/>
    </reaction>
</comment>
<feature type="binding site" evidence="8">
    <location>
        <position position="100"/>
    </location>
    <ligand>
        <name>ATP</name>
        <dbReference type="ChEBI" id="CHEBI:30616"/>
    </ligand>
</feature>
<comment type="caution">
    <text evidence="9">The sequence shown here is derived from an EMBL/GenBank/DDBJ whole genome shotgun (WGS) entry which is preliminary data.</text>
</comment>
<evidence type="ECO:0000256" key="8">
    <source>
        <dbReference type="HAMAP-Rule" id="MF_00692"/>
    </source>
</evidence>
<dbReference type="Proteomes" id="UP000288623">
    <property type="component" value="Unassembled WGS sequence"/>
</dbReference>
<comment type="catalytic activity">
    <reaction evidence="8">
        <text>L-tyrosyl-[protein] + UTP = O-(5'-uridylyl)-L-tyrosyl-[protein] + diphosphate</text>
        <dbReference type="Rhea" id="RHEA:83887"/>
        <dbReference type="Rhea" id="RHEA-COMP:10136"/>
        <dbReference type="Rhea" id="RHEA-COMP:20238"/>
        <dbReference type="ChEBI" id="CHEBI:33019"/>
        <dbReference type="ChEBI" id="CHEBI:46398"/>
        <dbReference type="ChEBI" id="CHEBI:46858"/>
        <dbReference type="ChEBI" id="CHEBI:90602"/>
    </reaction>
</comment>
<dbReference type="EC" id="2.7.7.-" evidence="8"/>
<evidence type="ECO:0000313" key="10">
    <source>
        <dbReference type="Proteomes" id="UP000288623"/>
    </source>
</evidence>
<keyword evidence="6 8" id="KW-0067">ATP-binding</keyword>
<keyword evidence="7 8" id="KW-0460">Magnesium</keyword>
<dbReference type="GO" id="GO:0000287">
    <property type="term" value="F:magnesium ion binding"/>
    <property type="evidence" value="ECO:0007669"/>
    <property type="project" value="UniProtKB-UniRule"/>
</dbReference>
<comment type="catalytic activity">
    <reaction evidence="8">
        <text>L-seryl-[protein] + UTP = O-(5'-uridylyl)-L-seryl-[protein] + diphosphate</text>
        <dbReference type="Rhea" id="RHEA:64604"/>
        <dbReference type="Rhea" id="RHEA-COMP:9863"/>
        <dbReference type="Rhea" id="RHEA-COMP:16635"/>
        <dbReference type="ChEBI" id="CHEBI:29999"/>
        <dbReference type="ChEBI" id="CHEBI:33019"/>
        <dbReference type="ChEBI" id="CHEBI:46398"/>
        <dbReference type="ChEBI" id="CHEBI:156051"/>
    </reaction>
</comment>
<keyword evidence="2 8" id="KW-0808">Transferase</keyword>
<evidence type="ECO:0000313" key="9">
    <source>
        <dbReference type="EMBL" id="RUS55128.1"/>
    </source>
</evidence>
<dbReference type="Pfam" id="PF02696">
    <property type="entry name" value="SelO"/>
    <property type="match status" value="1"/>
</dbReference>
<feature type="binding site" evidence="8">
    <location>
        <position position="238"/>
    </location>
    <ligand>
        <name>Mg(2+)</name>
        <dbReference type="ChEBI" id="CHEBI:18420"/>
    </ligand>
</feature>
<dbReference type="HAMAP" id="MF_00692">
    <property type="entry name" value="SelO"/>
    <property type="match status" value="1"/>
</dbReference>
<feature type="binding site" evidence="8">
    <location>
        <position position="113"/>
    </location>
    <ligand>
        <name>ATP</name>
        <dbReference type="ChEBI" id="CHEBI:30616"/>
    </ligand>
</feature>
<keyword evidence="5 8" id="KW-0547">Nucleotide-binding</keyword>
<feature type="binding site" evidence="8">
    <location>
        <position position="78"/>
    </location>
    <ligand>
        <name>ATP</name>
        <dbReference type="ChEBI" id="CHEBI:30616"/>
    </ligand>
</feature>
<evidence type="ECO:0000256" key="7">
    <source>
        <dbReference type="ARBA" id="ARBA00022842"/>
    </source>
</evidence>
<dbReference type="GO" id="GO:0005524">
    <property type="term" value="F:ATP binding"/>
    <property type="evidence" value="ECO:0007669"/>
    <property type="project" value="UniProtKB-UniRule"/>
</dbReference>
<reference evidence="9 10" key="1">
    <citation type="submission" date="2014-11" db="EMBL/GenBank/DDBJ databases">
        <title>Genome sequence and analysis of novel Kurthia sp.</title>
        <authorList>
            <person name="Lawson J.N."/>
            <person name="Gonzalez J.E."/>
            <person name="Rinauldi L."/>
            <person name="Xuan Z."/>
            <person name="Firman A."/>
            <person name="Shaddox L."/>
            <person name="Trudeau A."/>
            <person name="Shah S."/>
            <person name="Reiman D."/>
        </authorList>
    </citation>
    <scope>NUCLEOTIDE SEQUENCE [LARGE SCALE GENOMIC DNA]</scope>
    <source>
        <strain evidence="9 10">3B1D</strain>
    </source>
</reference>
<comment type="catalytic activity">
    <reaction evidence="8">
        <text>L-threonyl-[protein] + ATP = 3-O-(5'-adenylyl)-L-threonyl-[protein] + diphosphate</text>
        <dbReference type="Rhea" id="RHEA:54292"/>
        <dbReference type="Rhea" id="RHEA-COMP:11060"/>
        <dbReference type="Rhea" id="RHEA-COMP:13847"/>
        <dbReference type="ChEBI" id="CHEBI:30013"/>
        <dbReference type="ChEBI" id="CHEBI:30616"/>
        <dbReference type="ChEBI" id="CHEBI:33019"/>
        <dbReference type="ChEBI" id="CHEBI:138113"/>
        <dbReference type="EC" id="2.7.7.108"/>
    </reaction>
</comment>
<dbReference type="AlphaFoldDB" id="A0A433RSK7"/>
<sequence>MSFNFETTYTALPPTFFREVSENRVKESQIILWNKRLAEELDVEDEYANTALFAGAQPRDYITQAYAGHQFGNFTMLGDGRAMLIGEHVHQNKRVDVQLKGSGRTPYSRGGDGRAGIGPMVREYIISEAMNGLRIPTTRSLAVTTTGLPVYREEVQQGAVLTRIAASHLRVGTFQYARHMVDEHAVRELADYAMARHYASLEKGDYIGFFRAVMRRQAQLIAQWQLVGFVHGVMNTDNMTISGETIDYGPCAFLDVFHADQFFSSIDQQGRYRYSQQPAIGGWNLTRFAETLLPLIDDNEEVAIAALEEVLMTYPQVFGDAWLAGMRDKLGLATARMEDRNLAEQLLSWMEANQADFTETFRALSEGKAITGLAEWQKQWEKRLEIEGTTVEAAQQCMRRVNPAIIARNYYVEAAIQDAEAGNMDAVEMLVEALQNPYEVKETHQHFRTPPTMQNPYVTYCGT</sequence>
<proteinExistence type="inferred from homology"/>
<evidence type="ECO:0000256" key="6">
    <source>
        <dbReference type="ARBA" id="ARBA00022840"/>
    </source>
</evidence>
<name>A0A433RSK7_9BACL</name>